<gene>
    <name evidence="1" type="ORF">HPB51_002181</name>
</gene>
<proteinExistence type="predicted"/>
<protein>
    <submittedName>
        <fullName evidence="1">Uncharacterized protein</fullName>
    </submittedName>
</protein>
<evidence type="ECO:0000313" key="2">
    <source>
        <dbReference type="Proteomes" id="UP000821866"/>
    </source>
</evidence>
<dbReference type="AlphaFoldDB" id="A0A9J6EKF8"/>
<dbReference type="EMBL" id="JABSTU010000003">
    <property type="protein sequence ID" value="KAH8034767.1"/>
    <property type="molecule type" value="Genomic_DNA"/>
</dbReference>
<reference evidence="1" key="1">
    <citation type="journal article" date="2020" name="Cell">
        <title>Large-Scale Comparative Analyses of Tick Genomes Elucidate Their Genetic Diversity and Vector Capacities.</title>
        <authorList>
            <consortium name="Tick Genome and Microbiome Consortium (TIGMIC)"/>
            <person name="Jia N."/>
            <person name="Wang J."/>
            <person name="Shi W."/>
            <person name="Du L."/>
            <person name="Sun Y."/>
            <person name="Zhan W."/>
            <person name="Jiang J.F."/>
            <person name="Wang Q."/>
            <person name="Zhang B."/>
            <person name="Ji P."/>
            <person name="Bell-Sakyi L."/>
            <person name="Cui X.M."/>
            <person name="Yuan T.T."/>
            <person name="Jiang B.G."/>
            <person name="Yang W.F."/>
            <person name="Lam T.T."/>
            <person name="Chang Q.C."/>
            <person name="Ding S.J."/>
            <person name="Wang X.J."/>
            <person name="Zhu J.G."/>
            <person name="Ruan X.D."/>
            <person name="Zhao L."/>
            <person name="Wei J.T."/>
            <person name="Ye R.Z."/>
            <person name="Que T.C."/>
            <person name="Du C.H."/>
            <person name="Zhou Y.H."/>
            <person name="Cheng J.X."/>
            <person name="Dai P.F."/>
            <person name="Guo W.B."/>
            <person name="Han X.H."/>
            <person name="Huang E.J."/>
            <person name="Li L.F."/>
            <person name="Wei W."/>
            <person name="Gao Y.C."/>
            <person name="Liu J.Z."/>
            <person name="Shao H.Z."/>
            <person name="Wang X."/>
            <person name="Wang C.C."/>
            <person name="Yang T.C."/>
            <person name="Huo Q.B."/>
            <person name="Li W."/>
            <person name="Chen H.Y."/>
            <person name="Chen S.E."/>
            <person name="Zhou L.G."/>
            <person name="Ni X.B."/>
            <person name="Tian J.H."/>
            <person name="Sheng Y."/>
            <person name="Liu T."/>
            <person name="Pan Y.S."/>
            <person name="Xia L.Y."/>
            <person name="Li J."/>
            <person name="Zhao F."/>
            <person name="Cao W.C."/>
        </authorList>
    </citation>
    <scope>NUCLEOTIDE SEQUENCE</scope>
    <source>
        <strain evidence="1">Rmic-2018</strain>
    </source>
</reference>
<sequence>MRLRVSVEPRTFQKLTTVSRDTRHVGTRATGSNLEYDHNRVLTWLQDWMSVSTNEEENLGPPPMNHYATISSLGHRSVRSAPRGYVDPDYVSEGKVLFREPDTVSSYTFPRRCSWWQSNVAGAERCVATRKTRSSSVRLHELLASEAASKVVKTTPSHPYLGRKKETREGVAQQFVLDKKSAEIRIPRLPPGMKS</sequence>
<dbReference type="Proteomes" id="UP000821866">
    <property type="component" value="Chromosome 11"/>
</dbReference>
<evidence type="ECO:0000313" key="1">
    <source>
        <dbReference type="EMBL" id="KAH8034767.1"/>
    </source>
</evidence>
<comment type="caution">
    <text evidence="1">The sequence shown here is derived from an EMBL/GenBank/DDBJ whole genome shotgun (WGS) entry which is preliminary data.</text>
</comment>
<keyword evidence="2" id="KW-1185">Reference proteome</keyword>
<accession>A0A9J6EKF8</accession>
<organism evidence="1 2">
    <name type="scientific">Rhipicephalus microplus</name>
    <name type="common">Cattle tick</name>
    <name type="synonym">Boophilus microplus</name>
    <dbReference type="NCBI Taxonomy" id="6941"/>
    <lineage>
        <taxon>Eukaryota</taxon>
        <taxon>Metazoa</taxon>
        <taxon>Ecdysozoa</taxon>
        <taxon>Arthropoda</taxon>
        <taxon>Chelicerata</taxon>
        <taxon>Arachnida</taxon>
        <taxon>Acari</taxon>
        <taxon>Parasitiformes</taxon>
        <taxon>Ixodida</taxon>
        <taxon>Ixodoidea</taxon>
        <taxon>Ixodidae</taxon>
        <taxon>Rhipicephalinae</taxon>
        <taxon>Rhipicephalus</taxon>
        <taxon>Boophilus</taxon>
    </lineage>
</organism>
<name>A0A9J6EKF8_RHIMP</name>
<reference evidence="1" key="2">
    <citation type="submission" date="2021-09" db="EMBL/GenBank/DDBJ databases">
        <authorList>
            <person name="Jia N."/>
            <person name="Wang J."/>
            <person name="Shi W."/>
            <person name="Du L."/>
            <person name="Sun Y."/>
            <person name="Zhan W."/>
            <person name="Jiang J."/>
            <person name="Wang Q."/>
            <person name="Zhang B."/>
            <person name="Ji P."/>
            <person name="Sakyi L.B."/>
            <person name="Cui X."/>
            <person name="Yuan T."/>
            <person name="Jiang B."/>
            <person name="Yang W."/>
            <person name="Lam T.T.-Y."/>
            <person name="Chang Q."/>
            <person name="Ding S."/>
            <person name="Wang X."/>
            <person name="Zhu J."/>
            <person name="Ruan X."/>
            <person name="Zhao L."/>
            <person name="Wei J."/>
            <person name="Que T."/>
            <person name="Du C."/>
            <person name="Cheng J."/>
            <person name="Dai P."/>
            <person name="Han X."/>
            <person name="Huang E."/>
            <person name="Gao Y."/>
            <person name="Liu J."/>
            <person name="Shao H."/>
            <person name="Ye R."/>
            <person name="Li L."/>
            <person name="Wei W."/>
            <person name="Wang X."/>
            <person name="Wang C."/>
            <person name="Huo Q."/>
            <person name="Li W."/>
            <person name="Guo W."/>
            <person name="Chen H."/>
            <person name="Chen S."/>
            <person name="Zhou L."/>
            <person name="Zhou L."/>
            <person name="Ni X."/>
            <person name="Tian J."/>
            <person name="Zhou Y."/>
            <person name="Sheng Y."/>
            <person name="Liu T."/>
            <person name="Pan Y."/>
            <person name="Xia L."/>
            <person name="Li J."/>
            <person name="Zhao F."/>
            <person name="Cao W."/>
        </authorList>
    </citation>
    <scope>NUCLEOTIDE SEQUENCE</scope>
    <source>
        <strain evidence="1">Rmic-2018</strain>
        <tissue evidence="1">Larvae</tissue>
    </source>
</reference>